<dbReference type="PANTHER" id="PTHR10283:SF82">
    <property type="entry name" value="SOLUTE CARRIER FAMILY 13 MEMBER 2"/>
    <property type="match status" value="1"/>
</dbReference>
<feature type="transmembrane region" description="Helical" evidence="7">
    <location>
        <begin position="64"/>
        <end position="93"/>
    </location>
</feature>
<comment type="subcellular location">
    <subcellularLocation>
        <location evidence="1">Membrane</location>
        <topology evidence="1">Multi-pass membrane protein</topology>
    </subcellularLocation>
</comment>
<evidence type="ECO:0000256" key="5">
    <source>
        <dbReference type="ARBA" id="ARBA00022989"/>
    </source>
</evidence>
<dbReference type="InterPro" id="IPR001898">
    <property type="entry name" value="SLC13A/DASS"/>
</dbReference>
<keyword evidence="6 7" id="KW-0472">Membrane</keyword>
<reference evidence="8" key="1">
    <citation type="submission" date="2022-01" db="EMBL/GenBank/DDBJ databases">
        <authorList>
            <person name="King R."/>
        </authorList>
    </citation>
    <scope>NUCLEOTIDE SEQUENCE</scope>
</reference>
<dbReference type="AlphaFoldDB" id="A0A9N9WSA1"/>
<evidence type="ECO:0000256" key="3">
    <source>
        <dbReference type="ARBA" id="ARBA00022448"/>
    </source>
</evidence>
<dbReference type="Proteomes" id="UP001153620">
    <property type="component" value="Chromosome 2"/>
</dbReference>
<dbReference type="PANTHER" id="PTHR10283">
    <property type="entry name" value="SOLUTE CARRIER FAMILY 13 MEMBER"/>
    <property type="match status" value="1"/>
</dbReference>
<keyword evidence="3" id="KW-0813">Transport</keyword>
<dbReference type="GO" id="GO:0015137">
    <property type="term" value="F:citrate transmembrane transporter activity"/>
    <property type="evidence" value="ECO:0007669"/>
    <property type="project" value="TreeGrafter"/>
</dbReference>
<feature type="transmembrane region" description="Helical" evidence="7">
    <location>
        <begin position="33"/>
        <end position="52"/>
    </location>
</feature>
<comment type="similarity">
    <text evidence="2">Belongs to the SLC13A/DASS transporter (TC 2.A.47) family. NADC subfamily.</text>
</comment>
<keyword evidence="9" id="KW-1185">Reference proteome</keyword>
<dbReference type="GO" id="GO:0005886">
    <property type="term" value="C:plasma membrane"/>
    <property type="evidence" value="ECO:0007669"/>
    <property type="project" value="TreeGrafter"/>
</dbReference>
<dbReference type="OrthoDB" id="6493944at2759"/>
<proteinExistence type="inferred from homology"/>
<feature type="transmembrane region" description="Helical" evidence="7">
    <location>
        <begin position="335"/>
        <end position="353"/>
    </location>
</feature>
<evidence type="ECO:0000256" key="1">
    <source>
        <dbReference type="ARBA" id="ARBA00004141"/>
    </source>
</evidence>
<gene>
    <name evidence="8" type="ORF">CHIRRI_LOCUS6810</name>
</gene>
<sequence>MSKAKSSRNEDLPSNLTRKYTPKQRICGFLGCYWRSLIVVLTPLICLPVMLTNHNADLVKPLRCLYIIMTMTVYWVSEAIPLPITGMIPIVAFPLMDILDTDRVCMMYMKETMVMFIAGLILAEAVEYCNLHKRVALKVISIVGCSQRRLNFGLTAVTMFVSMWISNTAAIAMMCPIMQAVLEELERQGICKMYQDKKKANEEEGMISSKENEVPPMPSKTTICYFLGASYAATLGGVGTIVGSGVNLTFKGIYEARFPEAPGIDFPKWMFYNVPGMLVFTFLTWVYLQWLYMGLFRPNSQEAKEADIGEEGEKVARQVIETRYKELGSMTSHELSVAILFITAVALFFLRAPGFMPGWPELLHLNIKVKDASAAILIVIAFFMLPMNWKCFRFFKSTTKDLPTSATGSLITWNYINTKTPWSLVFLLGGGFALAEGGKESGMSQMVGKSLQVFQNLHYLALILLICVICQILTEFTSNVAITNIILPVLAEMALNVRIHPMMLMYPATLCCSFAFHMPVGTPANAIVAGIANIRTKDMAIAGIGPTIFTLIVVWATFPTWGAIIYPDIGEFPDWAVKMVNNATTSSPIDSLISNDYVYFDA</sequence>
<reference evidence="8" key="2">
    <citation type="submission" date="2022-10" db="EMBL/GenBank/DDBJ databases">
        <authorList>
            <consortium name="ENA_rothamsted_submissions"/>
            <consortium name="culmorum"/>
            <person name="King R."/>
        </authorList>
    </citation>
    <scope>NUCLEOTIDE SEQUENCE</scope>
</reference>
<evidence type="ECO:0000256" key="2">
    <source>
        <dbReference type="ARBA" id="ARBA00006772"/>
    </source>
</evidence>
<feature type="transmembrane region" description="Helical" evidence="7">
    <location>
        <begin position="456"/>
        <end position="474"/>
    </location>
</feature>
<evidence type="ECO:0000313" key="9">
    <source>
        <dbReference type="Proteomes" id="UP001153620"/>
    </source>
</evidence>
<organism evidence="8 9">
    <name type="scientific">Chironomus riparius</name>
    <dbReference type="NCBI Taxonomy" id="315576"/>
    <lineage>
        <taxon>Eukaryota</taxon>
        <taxon>Metazoa</taxon>
        <taxon>Ecdysozoa</taxon>
        <taxon>Arthropoda</taxon>
        <taxon>Hexapoda</taxon>
        <taxon>Insecta</taxon>
        <taxon>Pterygota</taxon>
        <taxon>Neoptera</taxon>
        <taxon>Endopterygota</taxon>
        <taxon>Diptera</taxon>
        <taxon>Nematocera</taxon>
        <taxon>Chironomoidea</taxon>
        <taxon>Chironomidae</taxon>
        <taxon>Chironominae</taxon>
        <taxon>Chironomus</taxon>
    </lineage>
</organism>
<feature type="transmembrane region" description="Helical" evidence="7">
    <location>
        <begin position="225"/>
        <end position="248"/>
    </location>
</feature>
<evidence type="ECO:0000256" key="4">
    <source>
        <dbReference type="ARBA" id="ARBA00022692"/>
    </source>
</evidence>
<protein>
    <recommendedName>
        <fullName evidence="10">Na+/dicarboxylate na+/tricarboxylate and phosphate transporter</fullName>
    </recommendedName>
</protein>
<dbReference type="GO" id="GO:0015141">
    <property type="term" value="F:succinate transmembrane transporter activity"/>
    <property type="evidence" value="ECO:0007669"/>
    <property type="project" value="TreeGrafter"/>
</dbReference>
<evidence type="ECO:0008006" key="10">
    <source>
        <dbReference type="Google" id="ProtNLM"/>
    </source>
</evidence>
<dbReference type="Pfam" id="PF00939">
    <property type="entry name" value="Na_sulph_symp"/>
    <property type="match status" value="1"/>
</dbReference>
<evidence type="ECO:0000256" key="7">
    <source>
        <dbReference type="SAM" id="Phobius"/>
    </source>
</evidence>
<keyword evidence="5 7" id="KW-1133">Transmembrane helix</keyword>
<feature type="transmembrane region" description="Helical" evidence="7">
    <location>
        <begin position="480"/>
        <end position="497"/>
    </location>
</feature>
<evidence type="ECO:0000256" key="6">
    <source>
        <dbReference type="ARBA" id="ARBA00023136"/>
    </source>
</evidence>
<evidence type="ECO:0000313" key="8">
    <source>
        <dbReference type="EMBL" id="CAG9803915.1"/>
    </source>
</evidence>
<feature type="transmembrane region" description="Helical" evidence="7">
    <location>
        <begin position="269"/>
        <end position="288"/>
    </location>
</feature>
<dbReference type="EMBL" id="OU895878">
    <property type="protein sequence ID" value="CAG9803915.1"/>
    <property type="molecule type" value="Genomic_DNA"/>
</dbReference>
<name>A0A9N9WSA1_9DIPT</name>
<dbReference type="PROSITE" id="PS01271">
    <property type="entry name" value="NA_SULFATE"/>
    <property type="match status" value="1"/>
</dbReference>
<accession>A0A9N9WSA1</accession>
<keyword evidence="4 7" id="KW-0812">Transmembrane</keyword>
<feature type="transmembrane region" description="Helical" evidence="7">
    <location>
        <begin position="539"/>
        <end position="558"/>
    </location>
</feature>
<dbReference type="InterPro" id="IPR031312">
    <property type="entry name" value="Na/sul_symport_CS"/>
</dbReference>
<feature type="transmembrane region" description="Helical" evidence="7">
    <location>
        <begin position="152"/>
        <end position="174"/>
    </location>
</feature>
<feature type="transmembrane region" description="Helical" evidence="7">
    <location>
        <begin position="374"/>
        <end position="395"/>
    </location>
</feature>